<dbReference type="Gene3D" id="3.40.50.450">
    <property type="match status" value="1"/>
</dbReference>
<dbReference type="PANTHER" id="PTHR43022:SF1">
    <property type="entry name" value="PROTEIN SMF"/>
    <property type="match status" value="1"/>
</dbReference>
<proteinExistence type="inferred from homology"/>
<gene>
    <name evidence="3" type="ORF">HMPREF3180_00592</name>
</gene>
<evidence type="ECO:0000313" key="4">
    <source>
        <dbReference type="Proteomes" id="UP000070483"/>
    </source>
</evidence>
<reference evidence="4" key="1">
    <citation type="submission" date="2016-01" db="EMBL/GenBank/DDBJ databases">
        <authorList>
            <person name="Mitreva M."/>
            <person name="Pepin K.H."/>
            <person name="Mihindukulasuriya K.A."/>
            <person name="Fulton R."/>
            <person name="Fronick C."/>
            <person name="O'Laughlin M."/>
            <person name="Miner T."/>
            <person name="Herter B."/>
            <person name="Rosa B.A."/>
            <person name="Cordes M."/>
            <person name="Tomlinson C."/>
            <person name="Wollam A."/>
            <person name="Palsikar V.B."/>
            <person name="Mardis E.R."/>
            <person name="Wilson R.K."/>
        </authorList>
    </citation>
    <scope>NUCLEOTIDE SEQUENCE [LARGE SCALE GENOMIC DNA]</scope>
    <source>
        <strain evidence="4">KA00185</strain>
    </source>
</reference>
<dbReference type="InterPro" id="IPR003488">
    <property type="entry name" value="DprA"/>
</dbReference>
<dbReference type="GO" id="GO:0009294">
    <property type="term" value="P:DNA-mediated transformation"/>
    <property type="evidence" value="ECO:0007669"/>
    <property type="project" value="InterPro"/>
</dbReference>
<evidence type="ECO:0000256" key="1">
    <source>
        <dbReference type="ARBA" id="ARBA00006525"/>
    </source>
</evidence>
<evidence type="ECO:0000259" key="2">
    <source>
        <dbReference type="Pfam" id="PF02481"/>
    </source>
</evidence>
<feature type="domain" description="Smf/DprA SLOG" evidence="2">
    <location>
        <begin position="68"/>
        <end position="290"/>
    </location>
</feature>
<dbReference type="Proteomes" id="UP000070483">
    <property type="component" value="Unassembled WGS sequence"/>
</dbReference>
<name>A0A134AN81_9FUSO</name>
<dbReference type="EMBL" id="LSDD01000036">
    <property type="protein sequence ID" value="KXB69050.1"/>
    <property type="molecule type" value="Genomic_DNA"/>
</dbReference>
<organism evidence="3 4">
    <name type="scientific">Leptotrichia wadei</name>
    <dbReference type="NCBI Taxonomy" id="157687"/>
    <lineage>
        <taxon>Bacteria</taxon>
        <taxon>Fusobacteriati</taxon>
        <taxon>Fusobacteriota</taxon>
        <taxon>Fusobacteriia</taxon>
        <taxon>Fusobacteriales</taxon>
        <taxon>Leptotrichiaceae</taxon>
        <taxon>Leptotrichia</taxon>
    </lineage>
</organism>
<dbReference type="InterPro" id="IPR057666">
    <property type="entry name" value="DrpA_SLOG"/>
</dbReference>
<comment type="similarity">
    <text evidence="1">Belongs to the DprA/Smf family.</text>
</comment>
<dbReference type="OrthoDB" id="9785707at2"/>
<dbReference type="AlphaFoldDB" id="A0A134AN81"/>
<dbReference type="STRING" id="157687.HMPREF3180_00592"/>
<dbReference type="Pfam" id="PF02481">
    <property type="entry name" value="DNA_processg_A"/>
    <property type="match status" value="1"/>
</dbReference>
<dbReference type="PATRIC" id="fig|157687.3.peg.591"/>
<evidence type="ECO:0000313" key="3">
    <source>
        <dbReference type="EMBL" id="KXB69050.1"/>
    </source>
</evidence>
<protein>
    <submittedName>
        <fullName evidence="3">DNA protecting protein DprA</fullName>
    </submittedName>
</protein>
<dbReference type="PANTHER" id="PTHR43022">
    <property type="entry name" value="PROTEIN SMF"/>
    <property type="match status" value="1"/>
</dbReference>
<dbReference type="SUPFAM" id="SSF102405">
    <property type="entry name" value="MCP/YpsA-like"/>
    <property type="match status" value="1"/>
</dbReference>
<keyword evidence="4" id="KW-1185">Reference proteome</keyword>
<dbReference type="NCBIfam" id="TIGR00732">
    <property type="entry name" value="dprA"/>
    <property type="match status" value="1"/>
</dbReference>
<comment type="caution">
    <text evidence="3">The sequence shown here is derived from an EMBL/GenBank/DDBJ whole genome shotgun (WGS) entry which is preliminary data.</text>
</comment>
<accession>A0A134AN81</accession>
<dbReference type="RefSeq" id="WP_060917501.1">
    <property type="nucleotide sequence ID" value="NZ_KQ960028.1"/>
</dbReference>
<sequence>MEWLRLKEYGMKNNHIKKLMLIFQDFEELFYEENFKLFNDELKHQLEESMKIDMKERIELYERNKVRIISVNDKEYPKKLKKIKDYPVFLYLKGKKLKDYEKIKIDKDKISVENKRNIAVVGTRRATKFGKTACEKIINELVNYDVTLISGLAEGIDTVALKTALDKGIEVASVVGTGLDIVYPYDNRGLWERIAETGTIISEYPLGTQPTRWTFPRRNRIIAGMSDGILVAESFKKGGALITAELGFSMNREIFAIPGFINYPSFEGCNDLIKNNKAKLITCGNDIAIEFLWDIKKEKSKLQKLTEEEQTVFETITEEVSFEQILQNVKEKIGKNKLFSIIMSLKIKGLITETNGAKYIRIV</sequence>